<reference evidence="8 9" key="1">
    <citation type="journal article" date="2016" name="Nat. Commun.">
        <title>Thousands of microbial genomes shed light on interconnected biogeochemical processes in an aquifer system.</title>
        <authorList>
            <person name="Anantharaman K."/>
            <person name="Brown C.T."/>
            <person name="Hug L.A."/>
            <person name="Sharon I."/>
            <person name="Castelle C.J."/>
            <person name="Probst A.J."/>
            <person name="Thomas B.C."/>
            <person name="Singh A."/>
            <person name="Wilkins M.J."/>
            <person name="Karaoz U."/>
            <person name="Brodie E.L."/>
            <person name="Williams K.H."/>
            <person name="Hubbard S.S."/>
            <person name="Banfield J.F."/>
        </authorList>
    </citation>
    <scope>NUCLEOTIDE SEQUENCE [LARGE SCALE GENOMIC DNA]</scope>
</reference>
<dbReference type="Proteomes" id="UP000178449">
    <property type="component" value="Unassembled WGS sequence"/>
</dbReference>
<dbReference type="AlphaFoldDB" id="A0A1F6G963"/>
<feature type="domain" description="Cytochrome b561 bacterial/Ni-hydrogenase" evidence="7">
    <location>
        <begin position="26"/>
        <end position="189"/>
    </location>
</feature>
<dbReference type="InterPro" id="IPR016174">
    <property type="entry name" value="Di-haem_cyt_TM"/>
</dbReference>
<organism evidence="8 9">
    <name type="scientific">Candidatus Lambdaproteobacteria bacterium RIFOXYD2_FULL_50_16</name>
    <dbReference type="NCBI Taxonomy" id="1817772"/>
    <lineage>
        <taxon>Bacteria</taxon>
        <taxon>Pseudomonadati</taxon>
        <taxon>Pseudomonadota</taxon>
        <taxon>Candidatus Lambdaproteobacteria</taxon>
    </lineage>
</organism>
<evidence type="ECO:0000256" key="6">
    <source>
        <dbReference type="SAM" id="Phobius"/>
    </source>
</evidence>
<dbReference type="EMBL" id="MFNE01000036">
    <property type="protein sequence ID" value="OGG94652.1"/>
    <property type="molecule type" value="Genomic_DNA"/>
</dbReference>
<feature type="transmembrane region" description="Helical" evidence="6">
    <location>
        <begin position="32"/>
        <end position="52"/>
    </location>
</feature>
<evidence type="ECO:0000256" key="1">
    <source>
        <dbReference type="ARBA" id="ARBA00004651"/>
    </source>
</evidence>
<comment type="subcellular location">
    <subcellularLocation>
        <location evidence="1">Cell membrane</location>
        <topology evidence="1">Multi-pass membrane protein</topology>
    </subcellularLocation>
</comment>
<dbReference type="Gene3D" id="1.20.950.20">
    <property type="entry name" value="Transmembrane di-heme cytochromes, Chain C"/>
    <property type="match status" value="1"/>
</dbReference>
<evidence type="ECO:0000256" key="2">
    <source>
        <dbReference type="ARBA" id="ARBA00022475"/>
    </source>
</evidence>
<feature type="transmembrane region" description="Helical" evidence="6">
    <location>
        <begin position="72"/>
        <end position="94"/>
    </location>
</feature>
<dbReference type="GO" id="GO:0005886">
    <property type="term" value="C:plasma membrane"/>
    <property type="evidence" value="ECO:0007669"/>
    <property type="project" value="UniProtKB-SubCell"/>
</dbReference>
<evidence type="ECO:0000256" key="3">
    <source>
        <dbReference type="ARBA" id="ARBA00022692"/>
    </source>
</evidence>
<dbReference type="GO" id="GO:0022904">
    <property type="term" value="P:respiratory electron transport chain"/>
    <property type="evidence" value="ECO:0007669"/>
    <property type="project" value="InterPro"/>
</dbReference>
<evidence type="ECO:0000313" key="9">
    <source>
        <dbReference type="Proteomes" id="UP000178449"/>
    </source>
</evidence>
<dbReference type="SUPFAM" id="SSF81342">
    <property type="entry name" value="Transmembrane di-heme cytochromes"/>
    <property type="match status" value="1"/>
</dbReference>
<evidence type="ECO:0000256" key="5">
    <source>
        <dbReference type="ARBA" id="ARBA00023136"/>
    </source>
</evidence>
<keyword evidence="5 6" id="KW-0472">Membrane</keyword>
<accession>A0A1F6G963</accession>
<feature type="transmembrane region" description="Helical" evidence="6">
    <location>
        <begin position="134"/>
        <end position="152"/>
    </location>
</feature>
<dbReference type="GO" id="GO:0009055">
    <property type="term" value="F:electron transfer activity"/>
    <property type="evidence" value="ECO:0007669"/>
    <property type="project" value="InterPro"/>
</dbReference>
<protein>
    <recommendedName>
        <fullName evidence="7">Cytochrome b561 bacterial/Ni-hydrogenase domain-containing protein</fullName>
    </recommendedName>
</protein>
<feature type="transmembrane region" description="Helical" evidence="6">
    <location>
        <begin position="164"/>
        <end position="183"/>
    </location>
</feature>
<evidence type="ECO:0000313" key="8">
    <source>
        <dbReference type="EMBL" id="OGG94652.1"/>
    </source>
</evidence>
<dbReference type="Pfam" id="PF01292">
    <property type="entry name" value="Ni_hydr_CYTB"/>
    <property type="match status" value="1"/>
</dbReference>
<evidence type="ECO:0000259" key="7">
    <source>
        <dbReference type="Pfam" id="PF01292"/>
    </source>
</evidence>
<evidence type="ECO:0000256" key="4">
    <source>
        <dbReference type="ARBA" id="ARBA00022989"/>
    </source>
</evidence>
<proteinExistence type="predicted"/>
<keyword evidence="2" id="KW-1003">Cell membrane</keyword>
<keyword evidence="4 6" id="KW-1133">Transmembrane helix</keyword>
<keyword evidence="3 6" id="KW-0812">Transmembrane</keyword>
<dbReference type="STRING" id="1817772.A2527_05570"/>
<name>A0A1F6G963_9PROT</name>
<comment type="caution">
    <text evidence="8">The sequence shown here is derived from an EMBL/GenBank/DDBJ whole genome shotgun (WGS) entry which is preliminary data.</text>
</comment>
<sequence length="221" mass="25090">MGVIQDYIDNKRRFRPQVEEGKTYLRFRKTEIWLHWGHALPFLLLLATGLYLAYEGFMGETRDEAMSDFHEYVGLALIFTPPLVTLLGNTRLILGNLVKILTIEPDDIAWLKAQPKGLHVPAGKFNMGQKINSILMMLISLSLQITGVWLWQAPQGLLPRWLHTLVALGSMFLLSGHIFMATINPSTRKGFMGIIHGIVPISYVKEHHSKQLEKPPEVIHS</sequence>
<dbReference type="InterPro" id="IPR011577">
    <property type="entry name" value="Cyt_b561_bac/Ni-Hgenase"/>
</dbReference>
<gene>
    <name evidence="8" type="ORF">A2527_05570</name>
</gene>